<evidence type="ECO:0000313" key="4">
    <source>
        <dbReference type="Proteomes" id="UP001190640"/>
    </source>
</evidence>
<evidence type="ECO:0000256" key="1">
    <source>
        <dbReference type="SAM" id="MobiDB-lite"/>
    </source>
</evidence>
<dbReference type="InterPro" id="IPR003886">
    <property type="entry name" value="NIDO_dom"/>
</dbReference>
<dbReference type="RefSeq" id="XP_054855479.1">
    <property type="nucleotide sequence ID" value="XM_054999504.1"/>
</dbReference>
<evidence type="ECO:0000259" key="3">
    <source>
        <dbReference type="PROSITE" id="PS51220"/>
    </source>
</evidence>
<dbReference type="PANTHER" id="PTHR13802">
    <property type="entry name" value="MUCIN 4-RELATED"/>
    <property type="match status" value="1"/>
</dbReference>
<name>A0AA97KHF7_EUBMA</name>
<dbReference type="PROSITE" id="PS51220">
    <property type="entry name" value="NIDO"/>
    <property type="match status" value="1"/>
</dbReference>
<feature type="region of interest" description="Disordered" evidence="1">
    <location>
        <begin position="269"/>
        <end position="481"/>
    </location>
</feature>
<dbReference type="GO" id="GO:0007160">
    <property type="term" value="P:cell-matrix adhesion"/>
    <property type="evidence" value="ECO:0007669"/>
    <property type="project" value="InterPro"/>
</dbReference>
<dbReference type="Pfam" id="PF06119">
    <property type="entry name" value="NIDO"/>
    <property type="match status" value="1"/>
</dbReference>
<feature type="compositionally biased region" description="Acidic residues" evidence="1">
    <location>
        <begin position="414"/>
        <end position="423"/>
    </location>
</feature>
<feature type="compositionally biased region" description="Basic and acidic residues" evidence="1">
    <location>
        <begin position="269"/>
        <end position="279"/>
    </location>
</feature>
<dbReference type="RefSeq" id="XP_054855480.1">
    <property type="nucleotide sequence ID" value="XM_054999505.1"/>
</dbReference>
<feature type="compositionally biased region" description="Acidic residues" evidence="1">
    <location>
        <begin position="444"/>
        <end position="455"/>
    </location>
</feature>
<keyword evidence="4" id="KW-1185">Reference proteome</keyword>
<evidence type="ECO:0000256" key="2">
    <source>
        <dbReference type="SAM" id="SignalP"/>
    </source>
</evidence>
<accession>A0AA97KHF7</accession>
<dbReference type="SMART" id="SM00539">
    <property type="entry name" value="NIDO"/>
    <property type="match status" value="1"/>
</dbReference>
<protein>
    <submittedName>
        <fullName evidence="5 6">Nidogen-1-like</fullName>
    </submittedName>
</protein>
<proteinExistence type="predicted"/>
<dbReference type="GeneID" id="129343339"/>
<feature type="chain" id="PRO_5044705615" evidence="2">
    <location>
        <begin position="18"/>
        <end position="481"/>
    </location>
</feature>
<dbReference type="PANTHER" id="PTHR13802:SF59">
    <property type="entry name" value="SUSHI DOMAIN-CONTAINING PROTEIN 2"/>
    <property type="match status" value="1"/>
</dbReference>
<feature type="domain" description="NIDO" evidence="3">
    <location>
        <begin position="103"/>
        <end position="256"/>
    </location>
</feature>
<dbReference type="KEGG" id="emc:129343339"/>
<dbReference type="Proteomes" id="UP001190640">
    <property type="component" value="Chromosome 15"/>
</dbReference>
<reference evidence="5 6" key="1">
    <citation type="submission" date="2025-04" db="UniProtKB">
        <authorList>
            <consortium name="RefSeq"/>
        </authorList>
    </citation>
    <scope>IDENTIFICATION</scope>
    <source>
        <tissue evidence="5 6">Blood</tissue>
    </source>
</reference>
<dbReference type="InterPro" id="IPR051495">
    <property type="entry name" value="Epithelial_Barrier/Signaling"/>
</dbReference>
<evidence type="ECO:0000313" key="5">
    <source>
        <dbReference type="RefSeq" id="XP_054855479.1"/>
    </source>
</evidence>
<evidence type="ECO:0000313" key="6">
    <source>
        <dbReference type="RefSeq" id="XP_054855480.1"/>
    </source>
</evidence>
<organism evidence="4 5">
    <name type="scientific">Eublepharis macularius</name>
    <name type="common">Leopard gecko</name>
    <name type="synonym">Cyrtodactylus macularius</name>
    <dbReference type="NCBI Taxonomy" id="481883"/>
    <lineage>
        <taxon>Eukaryota</taxon>
        <taxon>Metazoa</taxon>
        <taxon>Chordata</taxon>
        <taxon>Craniata</taxon>
        <taxon>Vertebrata</taxon>
        <taxon>Euteleostomi</taxon>
        <taxon>Lepidosauria</taxon>
        <taxon>Squamata</taxon>
        <taxon>Bifurcata</taxon>
        <taxon>Gekkota</taxon>
        <taxon>Eublepharidae</taxon>
        <taxon>Eublepharinae</taxon>
        <taxon>Eublepharis</taxon>
    </lineage>
</organism>
<dbReference type="AlphaFoldDB" id="A0AA97KHF7"/>
<gene>
    <name evidence="5 6" type="primary">LOC129343339</name>
</gene>
<feature type="compositionally biased region" description="Acidic residues" evidence="1">
    <location>
        <begin position="471"/>
        <end position="481"/>
    </location>
</feature>
<sequence length="481" mass="53605">MKMSFCFLMLLLGSALASPVPETKEINAHELFPYGIAEGDMENPKEDDGISPKIHISKPFTFYGKSYHDLYVNNNGVISMAVPVPEYTPEAIPITNGKCFVAPFWGDVNIQLGGNVFYREVNNHPEILENITKSINKYFPDIPFSATWAFIATWDHVAFFGSLSKKTNTFQAILTSDHQTSFTMFIYKDIQWTTGAASGGNRRTGLGGIPAQAGFNSGDDKNYFSIPGSRTSHIVNITQTSNVNVSGHWVFQVDEFKVTGISEELLNSVKEEEPAKSNEEQGQQDNQAELPEGEGSQVSQGSEATPAAEGQQEEQETEPVPSENVPEEEEPQVSQNDEFKPEVEGQQEQEETEPIPSENVPEEEEPQVSQNDELKPEVEGQQEQEETEPVPSENVPEDEEPQVSQNDEFKPEEEGQQEQEETEPVPSENLEKEEESQVSQGHEEPEEGPQEEEGNGNELPEIPQKPTPVIDDYDESEDCEE</sequence>
<feature type="signal peptide" evidence="2">
    <location>
        <begin position="1"/>
        <end position="17"/>
    </location>
</feature>
<keyword evidence="2" id="KW-0732">Signal</keyword>